<dbReference type="PANTHER" id="PTHR33204">
    <property type="entry name" value="TRANSCRIPTIONAL REGULATOR, MARR FAMILY"/>
    <property type="match status" value="1"/>
</dbReference>
<dbReference type="Proteomes" id="UP001143474">
    <property type="component" value="Unassembled WGS sequence"/>
</dbReference>
<comment type="caution">
    <text evidence="5">The sequence shown here is derived from an EMBL/GenBank/DDBJ whole genome shotgun (WGS) entry which is preliminary data.</text>
</comment>
<keyword evidence="6" id="KW-1185">Reference proteome</keyword>
<dbReference type="Pfam" id="PF01638">
    <property type="entry name" value="HxlR"/>
    <property type="match status" value="1"/>
</dbReference>
<evidence type="ECO:0000256" key="2">
    <source>
        <dbReference type="ARBA" id="ARBA00023125"/>
    </source>
</evidence>
<accession>A0A9W6I4L7</accession>
<keyword evidence="1" id="KW-0805">Transcription regulation</keyword>
<keyword evidence="3" id="KW-0804">Transcription</keyword>
<gene>
    <name evidence="5" type="ORF">GCM10017600_50050</name>
</gene>
<dbReference type="InterPro" id="IPR002577">
    <property type="entry name" value="HTH_HxlR"/>
</dbReference>
<dbReference type="AlphaFoldDB" id="A0A9W6I4L7"/>
<sequence length="127" mass="14251">MGDEGNLDEVLRANGVARQVIGHIGDKWSLLVIAALGDEAQRFSRLKARVEGINQRMLTQTLRALERDGIVERNVYPTSPPRVEYVLTGIGRELLVTVTGICEWARRNLAEVETSQRLFDQRVVVPL</sequence>
<keyword evidence="2" id="KW-0238">DNA-binding</keyword>
<dbReference type="PROSITE" id="PS51118">
    <property type="entry name" value="HTH_HXLR"/>
    <property type="match status" value="1"/>
</dbReference>
<feature type="domain" description="HTH hxlR-type" evidence="4">
    <location>
        <begin position="13"/>
        <end position="113"/>
    </location>
</feature>
<dbReference type="PANTHER" id="PTHR33204:SF39">
    <property type="entry name" value="TRANSCRIPTIONAL REGULATORY PROTEIN"/>
    <property type="match status" value="1"/>
</dbReference>
<evidence type="ECO:0000256" key="3">
    <source>
        <dbReference type="ARBA" id="ARBA00023163"/>
    </source>
</evidence>
<organism evidence="5 6">
    <name type="scientific">Streptosporangium carneum</name>
    <dbReference type="NCBI Taxonomy" id="47481"/>
    <lineage>
        <taxon>Bacteria</taxon>
        <taxon>Bacillati</taxon>
        <taxon>Actinomycetota</taxon>
        <taxon>Actinomycetes</taxon>
        <taxon>Streptosporangiales</taxon>
        <taxon>Streptosporangiaceae</taxon>
        <taxon>Streptosporangium</taxon>
    </lineage>
</organism>
<evidence type="ECO:0000259" key="4">
    <source>
        <dbReference type="PROSITE" id="PS51118"/>
    </source>
</evidence>
<reference evidence="5" key="1">
    <citation type="journal article" date="2014" name="Int. J. Syst. Evol. Microbiol.">
        <title>Complete genome sequence of Corynebacterium casei LMG S-19264T (=DSM 44701T), isolated from a smear-ripened cheese.</title>
        <authorList>
            <consortium name="US DOE Joint Genome Institute (JGI-PGF)"/>
            <person name="Walter F."/>
            <person name="Albersmeier A."/>
            <person name="Kalinowski J."/>
            <person name="Ruckert C."/>
        </authorList>
    </citation>
    <scope>NUCLEOTIDE SEQUENCE</scope>
    <source>
        <strain evidence="5">VKM Ac-2007</strain>
    </source>
</reference>
<protein>
    <submittedName>
        <fullName evidence="5">HxlR family transcriptional regulator</fullName>
    </submittedName>
</protein>
<dbReference type="GO" id="GO:0003677">
    <property type="term" value="F:DNA binding"/>
    <property type="evidence" value="ECO:0007669"/>
    <property type="project" value="UniProtKB-KW"/>
</dbReference>
<dbReference type="Gene3D" id="1.10.10.10">
    <property type="entry name" value="Winged helix-like DNA-binding domain superfamily/Winged helix DNA-binding domain"/>
    <property type="match status" value="1"/>
</dbReference>
<evidence type="ECO:0000313" key="6">
    <source>
        <dbReference type="Proteomes" id="UP001143474"/>
    </source>
</evidence>
<proteinExistence type="predicted"/>
<dbReference type="InterPro" id="IPR036390">
    <property type="entry name" value="WH_DNA-bd_sf"/>
</dbReference>
<name>A0A9W6I4L7_9ACTN</name>
<dbReference type="RefSeq" id="WP_271219973.1">
    <property type="nucleotide sequence ID" value="NZ_BAAAVD010000020.1"/>
</dbReference>
<dbReference type="EMBL" id="BSEV01000012">
    <property type="protein sequence ID" value="GLK11598.1"/>
    <property type="molecule type" value="Genomic_DNA"/>
</dbReference>
<evidence type="ECO:0000313" key="5">
    <source>
        <dbReference type="EMBL" id="GLK11598.1"/>
    </source>
</evidence>
<evidence type="ECO:0000256" key="1">
    <source>
        <dbReference type="ARBA" id="ARBA00023015"/>
    </source>
</evidence>
<reference evidence="5" key="2">
    <citation type="submission" date="2023-01" db="EMBL/GenBank/DDBJ databases">
        <authorList>
            <person name="Sun Q."/>
            <person name="Evtushenko L."/>
        </authorList>
    </citation>
    <scope>NUCLEOTIDE SEQUENCE</scope>
    <source>
        <strain evidence="5">VKM Ac-2007</strain>
    </source>
</reference>
<dbReference type="SUPFAM" id="SSF46785">
    <property type="entry name" value="Winged helix' DNA-binding domain"/>
    <property type="match status" value="1"/>
</dbReference>
<dbReference type="InterPro" id="IPR036388">
    <property type="entry name" value="WH-like_DNA-bd_sf"/>
</dbReference>